<dbReference type="Pfam" id="PF14644">
    <property type="entry name" value="DUF4456"/>
    <property type="match status" value="1"/>
</dbReference>
<dbReference type="AlphaFoldDB" id="A0A7I8W1S0"/>
<keyword evidence="5" id="KW-1185">Reference proteome</keyword>
<proteinExistence type="predicted"/>
<feature type="domain" description="DUF4456" evidence="3">
    <location>
        <begin position="731"/>
        <end position="934"/>
    </location>
</feature>
<feature type="compositionally biased region" description="Basic and acidic residues" evidence="1">
    <location>
        <begin position="643"/>
        <end position="659"/>
    </location>
</feature>
<dbReference type="InterPro" id="IPR028089">
    <property type="entry name" value="DUF4455"/>
</dbReference>
<evidence type="ECO:0000259" key="2">
    <source>
        <dbReference type="Pfam" id="PF14643"/>
    </source>
</evidence>
<dbReference type="Pfam" id="PF14643">
    <property type="entry name" value="DUF4455"/>
    <property type="match status" value="1"/>
</dbReference>
<comment type="caution">
    <text evidence="4">The sequence shown here is derived from an EMBL/GenBank/DDBJ whole genome shotgun (WGS) entry which is preliminary data.</text>
</comment>
<dbReference type="PANTHER" id="PTHR21444">
    <property type="entry name" value="COILED-COIL DOMAIN-CONTAINING PROTEIN 180"/>
    <property type="match status" value="1"/>
</dbReference>
<organism evidence="4 5">
    <name type="scientific">Dimorphilus gyrociliatus</name>
    <dbReference type="NCBI Taxonomy" id="2664684"/>
    <lineage>
        <taxon>Eukaryota</taxon>
        <taxon>Metazoa</taxon>
        <taxon>Spiralia</taxon>
        <taxon>Lophotrochozoa</taxon>
        <taxon>Annelida</taxon>
        <taxon>Polychaeta</taxon>
        <taxon>Polychaeta incertae sedis</taxon>
        <taxon>Dinophilidae</taxon>
        <taxon>Dimorphilus</taxon>
    </lineage>
</organism>
<dbReference type="PANTHER" id="PTHR21444:SF14">
    <property type="entry name" value="COILED-COIL DOMAIN-CONTAINING PROTEIN 180"/>
    <property type="match status" value="1"/>
</dbReference>
<feature type="compositionally biased region" description="Polar residues" evidence="1">
    <location>
        <begin position="663"/>
        <end position="679"/>
    </location>
</feature>
<name>A0A7I8W1S0_9ANNE</name>
<feature type="region of interest" description="Disordered" evidence="1">
    <location>
        <begin position="936"/>
        <end position="995"/>
    </location>
</feature>
<gene>
    <name evidence="4" type="ORF">DGYR_LOCUS9728</name>
</gene>
<sequence length="1055" mass="121090">MEGIQGDLFERGICTEHAAKLIIEERCLPLLNSRQRALENELEVLDKKSEAEHKSALTAIKSLFKFTQGASHVWDVHDVALTKQERRLQEKLEESRKSHDTTNQDAEANLDIVMDKMRQAPNEVNLKSHLKIALDSLAKIKDSYEKFHNEQLNVVNVYPKMIKSELENYEEALCKYFGVSTNEPEADCEVIELDDGRRFYAHKAKKEKRIKGIKKEDMVKEEESQLREFEISDELIQSVKKAIRLNFLSHVGGWASEAVERSNSVVAAKMEELKAELDLRMHLHEPRPLRAELDVHNVRAAELIMHSERIDRHVRGVIQTLSDARGMYKNLNSEHNDLVNDFRRTIESLEDIFVKATKSSKLLALSSKLQEEQERFMEIIRKSLRKFRQQLDDTLQVVRESNANFIKSFQLFSDGGNFCVDEVEDYRKQLEKLSHKIDSTEGFVMSDLEGIEAKRLEQLQRISIEFEDRFKHHMIDLLFIEKISRWLTNSQVKIKSEVALSNTEAGKLTDYLDTLERRIDACERPNLDKEDVTPTDLQESLIPIFDAFKLRTVYLNCMKIEPVVLISLPAAVAVSKMKKAPSEASVTISVSAPVRAKQAPEDPTVVTIKNILNSQKKRFGSSAELDGEWASASGAPQAASREQTAREKSAKSNRSEKRAASAAGQTTGSQETLISTQTAGVVHSRRPRRKDGGVKWDKKYLHFGECDEPSEEKHFLGKVRKILRDSTDGLLTAADIYYRQKGNRAVTRPRALQDTFEQCADVVCEKLVSYFKQADEYHNHCVQEVRRQLERLEKLVEKVPACVIREVVRQSINEARSAQMTVSNEFTKQHRLSEQLRKQHDIELRPTLGHPQAEERLVELRRKEEERRKEYLKNLSSHSSALQLDAAKMATKFLQDLADKSEKLLLLFDTMLCVDDLERGRVAATCYPTSELLRRKASGEPLEDVEDKNALPRGKRTWPGISKTELTLPSSDSKVKRLSKTERAPSETTTSITTQKTTLPHTSTIQARDDSFETYKKYFTETLKNIEDDRKKNELLEERWTNNWLTNVDKVKQLY</sequence>
<evidence type="ECO:0000313" key="4">
    <source>
        <dbReference type="EMBL" id="CAD5121825.1"/>
    </source>
</evidence>
<dbReference type="Proteomes" id="UP000549394">
    <property type="component" value="Unassembled WGS sequence"/>
</dbReference>
<protein>
    <submittedName>
        <fullName evidence="4">DgyrCDS10297</fullName>
    </submittedName>
</protein>
<evidence type="ECO:0000256" key="1">
    <source>
        <dbReference type="SAM" id="MobiDB-lite"/>
    </source>
</evidence>
<feature type="compositionally biased region" description="Basic and acidic residues" evidence="1">
    <location>
        <begin position="973"/>
        <end position="985"/>
    </location>
</feature>
<dbReference type="EMBL" id="CAJFCJ010000015">
    <property type="protein sequence ID" value="CAD5121825.1"/>
    <property type="molecule type" value="Genomic_DNA"/>
</dbReference>
<dbReference type="OrthoDB" id="431588at2759"/>
<feature type="region of interest" description="Disordered" evidence="1">
    <location>
        <begin position="623"/>
        <end position="691"/>
    </location>
</feature>
<accession>A0A7I8W1S0</accession>
<reference evidence="4 5" key="1">
    <citation type="submission" date="2020-08" db="EMBL/GenBank/DDBJ databases">
        <authorList>
            <person name="Hejnol A."/>
        </authorList>
    </citation>
    <scope>NUCLEOTIDE SEQUENCE [LARGE SCALE GENOMIC DNA]</scope>
</reference>
<evidence type="ECO:0000313" key="5">
    <source>
        <dbReference type="Proteomes" id="UP000549394"/>
    </source>
</evidence>
<feature type="domain" description="DUF4455" evidence="2">
    <location>
        <begin position="10"/>
        <end position="182"/>
    </location>
</feature>
<dbReference type="InterPro" id="IPR027914">
    <property type="entry name" value="DUF4456"/>
</dbReference>
<evidence type="ECO:0000259" key="3">
    <source>
        <dbReference type="Pfam" id="PF14644"/>
    </source>
</evidence>